<dbReference type="Proteomes" id="UP000664844">
    <property type="component" value="Unassembled WGS sequence"/>
</dbReference>
<evidence type="ECO:0000313" key="1">
    <source>
        <dbReference type="EMBL" id="MBO0351869.1"/>
    </source>
</evidence>
<dbReference type="EMBL" id="JAFLQW010000599">
    <property type="protein sequence ID" value="MBO0351869.1"/>
    <property type="molecule type" value="Genomic_DNA"/>
</dbReference>
<proteinExistence type="predicted"/>
<keyword evidence="2" id="KW-1185">Reference proteome</keyword>
<organism evidence="1 2">
    <name type="scientific">Phormidium pseudopriestleyi FRX01</name>
    <dbReference type="NCBI Taxonomy" id="1759528"/>
    <lineage>
        <taxon>Bacteria</taxon>
        <taxon>Bacillati</taxon>
        <taxon>Cyanobacteriota</taxon>
        <taxon>Cyanophyceae</taxon>
        <taxon>Oscillatoriophycideae</taxon>
        <taxon>Oscillatoriales</taxon>
        <taxon>Oscillatoriaceae</taxon>
        <taxon>Phormidium</taxon>
    </lineage>
</organism>
<comment type="caution">
    <text evidence="1">The sequence shown here is derived from an EMBL/GenBank/DDBJ whole genome shotgun (WGS) entry which is preliminary data.</text>
</comment>
<sequence>MNLDRQVQLLIDNAPQDGQTPGIVAAIAPALKQLALQLRHSQYYILQTLNQRWMVTALRNRAQPDLEKQVIYAFPSVKDASNGSYAPNDSQAIAVPVPVIHILFQMVAIDTLDSVVFFEKSGDVSAGTEVRRQDLQTLIQAQLQQHLQLQSNPLKSRPVPPDIA</sequence>
<evidence type="ECO:0000313" key="2">
    <source>
        <dbReference type="Proteomes" id="UP000664844"/>
    </source>
</evidence>
<gene>
    <name evidence="1" type="ORF">J0895_22860</name>
</gene>
<protein>
    <submittedName>
        <fullName evidence="1">Uncharacterized protein</fullName>
    </submittedName>
</protein>
<reference evidence="1 2" key="1">
    <citation type="submission" date="2021-03" db="EMBL/GenBank/DDBJ databases">
        <title>Metabolic Capacity of the Antarctic Cyanobacterium Phormidium pseudopriestleyi that Sustains Oxygenic Photosynthesis in the Presence of Hydrogen Sulfide.</title>
        <authorList>
            <person name="Lumian J.E."/>
            <person name="Jungblut A.D."/>
            <person name="Dillon M.L."/>
            <person name="Hawes I."/>
            <person name="Doran P.T."/>
            <person name="Mackey T.J."/>
            <person name="Dick G.J."/>
            <person name="Grettenberger C.L."/>
            <person name="Sumner D.Y."/>
        </authorList>
    </citation>
    <scope>NUCLEOTIDE SEQUENCE [LARGE SCALE GENOMIC DNA]</scope>
    <source>
        <strain evidence="1 2">FRX01</strain>
    </source>
</reference>
<accession>A0ABS3FXL4</accession>
<name>A0ABS3FXL4_9CYAN</name>
<dbReference type="RefSeq" id="WP_207090297.1">
    <property type="nucleotide sequence ID" value="NZ_JAFLQW010000599.1"/>
</dbReference>